<dbReference type="InterPro" id="IPR016039">
    <property type="entry name" value="Thiolase-like"/>
</dbReference>
<evidence type="ECO:0000313" key="5">
    <source>
        <dbReference type="Proteomes" id="UP000000262"/>
    </source>
</evidence>
<proteinExistence type="predicted"/>
<evidence type="ECO:0000259" key="2">
    <source>
        <dbReference type="Pfam" id="PF00108"/>
    </source>
</evidence>
<organism evidence="4 5">
    <name type="scientific">Ignicoccus hospitalis (strain KIN4/I / DSM 18386 / JCM 14125)</name>
    <dbReference type="NCBI Taxonomy" id="453591"/>
    <lineage>
        <taxon>Archaea</taxon>
        <taxon>Thermoproteota</taxon>
        <taxon>Thermoprotei</taxon>
        <taxon>Desulfurococcales</taxon>
        <taxon>Desulfurococcaceae</taxon>
        <taxon>Ignicoccus</taxon>
    </lineage>
</organism>
<dbReference type="RefSeq" id="WP_011998412.1">
    <property type="nucleotide sequence ID" value="NC_009776.1"/>
</dbReference>
<dbReference type="PhylomeDB" id="A8A9F8"/>
<feature type="domain" description="Thiolase N-terminal" evidence="2">
    <location>
        <begin position="73"/>
        <end position="213"/>
    </location>
</feature>
<dbReference type="HOGENOM" id="CLU_035425_4_0_2"/>
<evidence type="ECO:0000256" key="1">
    <source>
        <dbReference type="ARBA" id="ARBA00023229"/>
    </source>
</evidence>
<dbReference type="OrthoDB" id="167534at2157"/>
<dbReference type="Gene3D" id="3.40.47.10">
    <property type="match status" value="1"/>
</dbReference>
<dbReference type="Pfam" id="PF22691">
    <property type="entry name" value="Thiolase_C_1"/>
    <property type="match status" value="1"/>
</dbReference>
<accession>A8A9F8</accession>
<dbReference type="PANTHER" id="PTHR42870:SF6">
    <property type="entry name" value="ACETYL-COA C-ACYLTRANSFERASE"/>
    <property type="match status" value="1"/>
</dbReference>
<reference evidence="4 5" key="1">
    <citation type="journal article" date="2008" name="Genome Biol.">
        <title>A genomic analysis of the archaeal system Ignicoccus hospitalis-Nanoarchaeum equitans.</title>
        <authorList>
            <person name="Podar M."/>
            <person name="Anderson I."/>
            <person name="Makarova K.S."/>
            <person name="Elkins J.G."/>
            <person name="Ivanova N."/>
            <person name="Wall M.A."/>
            <person name="Lykidis A."/>
            <person name="Mavromatis K."/>
            <person name="Sun H."/>
            <person name="Hudson M.E."/>
            <person name="Chen W."/>
            <person name="Deciu C."/>
            <person name="Hutchison D."/>
            <person name="Eads J.R."/>
            <person name="Anderson A."/>
            <person name="Fernandes F."/>
            <person name="Szeto E."/>
            <person name="Lapidus A."/>
            <person name="Kyrpides N.C."/>
            <person name="Saier M.H.Jr."/>
            <person name="Richardson P.M."/>
            <person name="Rachel R."/>
            <person name="Huber H."/>
            <person name="Eisen J.A."/>
            <person name="Koonin E.V."/>
            <person name="Keller M."/>
            <person name="Stetter K.O."/>
        </authorList>
    </citation>
    <scope>NUCLEOTIDE SEQUENCE [LARGE SCALE GENOMIC DNA]</scope>
    <source>
        <strain evidence="5">KIN4/I / DSM 18386 / JCM 14125</strain>
    </source>
</reference>
<dbReference type="EMBL" id="CP000816">
    <property type="protein sequence ID" value="ABU81560.1"/>
    <property type="molecule type" value="Genomic_DNA"/>
</dbReference>
<evidence type="ECO:0000259" key="3">
    <source>
        <dbReference type="Pfam" id="PF22691"/>
    </source>
</evidence>
<protein>
    <submittedName>
        <fullName evidence="4">Acetyl-CoA acetyltransferase-like protein</fullName>
    </submittedName>
</protein>
<keyword evidence="5" id="KW-1185">Reference proteome</keyword>
<name>A8A9F8_IGNH4</name>
<sequence>MYVCSANVVKVDRHYDKSSSALAVEALAPVVEACGEPDALVVSTYLSRYQESFGNLGALLAEYLGFKGEVYEVSAGEASGGAAVALAYKLVRSGLKRVLVVGVDKTNDFQSKKAVKHLQTLLSPYESFYGLTYAGAHALAASLYMKEFNVSREELAHWAVVMHDNATAVPHAQLRFPVTVEKVLNSNSVAEPLKLLDSHPFSDGAAAVMLTSETSPVALEVAAASSKLTLAERDLTFMESAKAAMEALGNPEPEAVEVHDPFSVAGVIALESLGLAPRGKGIKYLLENAHSVNPSGGLKARGHPVGATGVYQVAEGFLAITSGLGKLGKVSSFLAHSSNLMGATTYLTYMREV</sequence>
<gene>
    <name evidence="4" type="ordered locus">Igni_0377</name>
</gene>
<keyword evidence="4" id="KW-0808">Transferase</keyword>
<dbReference type="PIRSF" id="PIRSF000429">
    <property type="entry name" value="Ac-CoA_Ac_transf"/>
    <property type="match status" value="1"/>
</dbReference>
<dbReference type="STRING" id="453591.Igni_0377"/>
<evidence type="ECO:0000313" key="4">
    <source>
        <dbReference type="EMBL" id="ABU81560.1"/>
    </source>
</evidence>
<dbReference type="PANTHER" id="PTHR42870">
    <property type="entry name" value="ACETYL-COA C-ACETYLTRANSFERASE"/>
    <property type="match status" value="1"/>
</dbReference>
<dbReference type="Pfam" id="PF00108">
    <property type="entry name" value="Thiolase_N"/>
    <property type="match status" value="1"/>
</dbReference>
<dbReference type="Proteomes" id="UP000000262">
    <property type="component" value="Chromosome"/>
</dbReference>
<keyword evidence="1" id="KW-0414">Isoprene biosynthesis</keyword>
<feature type="domain" description="Thiolase C-terminal" evidence="3">
    <location>
        <begin position="233"/>
        <end position="325"/>
    </location>
</feature>
<dbReference type="InterPro" id="IPR055140">
    <property type="entry name" value="Thiolase_C_2"/>
</dbReference>
<dbReference type="KEGG" id="iho:Igni_0377"/>
<dbReference type="CDD" id="cd00829">
    <property type="entry name" value="SCP-x_thiolase"/>
    <property type="match status" value="1"/>
</dbReference>
<dbReference type="AlphaFoldDB" id="A8A9F8"/>
<dbReference type="SUPFAM" id="SSF53901">
    <property type="entry name" value="Thiolase-like"/>
    <property type="match status" value="2"/>
</dbReference>
<dbReference type="eggNOG" id="arCOG01278">
    <property type="taxonomic scope" value="Archaea"/>
</dbReference>
<dbReference type="GO" id="GO:0016747">
    <property type="term" value="F:acyltransferase activity, transferring groups other than amino-acyl groups"/>
    <property type="evidence" value="ECO:0007669"/>
    <property type="project" value="InterPro"/>
</dbReference>
<dbReference type="InterPro" id="IPR020616">
    <property type="entry name" value="Thiolase_N"/>
</dbReference>
<dbReference type="GO" id="GO:0008299">
    <property type="term" value="P:isoprenoid biosynthetic process"/>
    <property type="evidence" value="ECO:0007669"/>
    <property type="project" value="UniProtKB-KW"/>
</dbReference>
<dbReference type="InterPro" id="IPR002155">
    <property type="entry name" value="Thiolase"/>
</dbReference>
<dbReference type="GeneID" id="5562803"/>